<dbReference type="InterPro" id="IPR050278">
    <property type="entry name" value="Serine_Prot_S9B/DPPIV"/>
</dbReference>
<feature type="domain" description="Dipeptidylpeptidase IV N-terminal" evidence="5">
    <location>
        <begin position="319"/>
        <end position="468"/>
    </location>
</feature>
<dbReference type="Gene3D" id="2.140.10.30">
    <property type="entry name" value="Dipeptidylpeptidase IV, N-terminal domain"/>
    <property type="match status" value="3"/>
</dbReference>
<evidence type="ECO:0000313" key="7">
    <source>
        <dbReference type="Proteomes" id="UP000792457"/>
    </source>
</evidence>
<proteinExistence type="inferred from homology"/>
<dbReference type="InterPro" id="IPR001375">
    <property type="entry name" value="Peptidase_S9_cat"/>
</dbReference>
<evidence type="ECO:0000256" key="3">
    <source>
        <dbReference type="ARBA" id="ARBA00072929"/>
    </source>
</evidence>
<comment type="caution">
    <text evidence="6">The sequence shown here is derived from an EMBL/GenBank/DDBJ whole genome shotgun (WGS) entry which is preliminary data.</text>
</comment>
<evidence type="ECO:0000259" key="5">
    <source>
        <dbReference type="Pfam" id="PF00930"/>
    </source>
</evidence>
<evidence type="ECO:0000259" key="4">
    <source>
        <dbReference type="Pfam" id="PF00326"/>
    </source>
</evidence>
<sequence>MYKNENNTAYVYDFKTNEARPLTLLNDQVITNSYQQDLSPDKNYLLVANNVQKVYRHSFLAKYDVIDLKKGSVMPVLDSNVSLQLCIWSTSGNALVIVYENNIYYKPTVSESRVIKLTADGIRERIYNGIPDWVYEEEVFGSNSAIWFSPLGENLAFASFNDSNTQVMNIPYYGPPGNLQYQYPREIHLRYPKIQLYKVKDNKISKDVEPEMNCITCGVINEVAKNYSVPWGLNYNCSHNSISFSKDHSFYSMYCGGPQIPEVSIFTKDGNRVTTWEQNSALHALLANKAVPERMRLKVPLPGDLEAQVQLWLPPSMDKSGKTKYPMIPGTPNPQVYLNVVNLKGADDTMMQLIRIPPPIENVTNDHILSAVTWASENEVVSVWMNRVQNIAIILSCNYMPGKEINCKKLLQVSEPNGWVDIFTPPSFPKNGNGSSSMVLVLPQEVEDDKKGSDYFRHVTRVDQTPEGPDTNSVTERFTADWGTYMATNRSVIYAAIDGRGSGNNGNKLLFANYRNLGTVEIEDQINVTRYLQKTYPFIDNERTVIWGWSYGGYAAGMALVKDDTNVFKCGISVAPVTDWAYYDTIYTERYMGLPTMEDNIQGYARSDLNGKAERLRGKEYLLVHGTLDDNVHFQHAMMLVKILVAKDIYFQQLNYPDEEHGLTGVRPHLYHSLERFLDQCFQTDEVKTE</sequence>
<dbReference type="SUPFAM" id="SSF82171">
    <property type="entry name" value="DPP6 N-terminal domain-like"/>
    <property type="match status" value="1"/>
</dbReference>
<dbReference type="FunFam" id="3.40.50.1820:FF:000003">
    <property type="entry name" value="Dipeptidyl peptidase 4"/>
    <property type="match status" value="1"/>
</dbReference>
<organism evidence="6 7">
    <name type="scientific">Ladona fulva</name>
    <name type="common">Scarce chaser dragonfly</name>
    <name type="synonym">Libellula fulva</name>
    <dbReference type="NCBI Taxonomy" id="123851"/>
    <lineage>
        <taxon>Eukaryota</taxon>
        <taxon>Metazoa</taxon>
        <taxon>Ecdysozoa</taxon>
        <taxon>Arthropoda</taxon>
        <taxon>Hexapoda</taxon>
        <taxon>Insecta</taxon>
        <taxon>Pterygota</taxon>
        <taxon>Palaeoptera</taxon>
        <taxon>Odonata</taxon>
        <taxon>Epiprocta</taxon>
        <taxon>Anisoptera</taxon>
        <taxon>Libelluloidea</taxon>
        <taxon>Libellulidae</taxon>
        <taxon>Ladona</taxon>
    </lineage>
</organism>
<dbReference type="GO" id="GO:0008236">
    <property type="term" value="F:serine-type peptidase activity"/>
    <property type="evidence" value="ECO:0007669"/>
    <property type="project" value="InterPro"/>
</dbReference>
<keyword evidence="7" id="KW-1185">Reference proteome</keyword>
<gene>
    <name evidence="6" type="ORF">J437_LFUL007899</name>
</gene>
<comment type="similarity">
    <text evidence="1">Belongs to the peptidase S9B family. DPPIV subfamily.</text>
</comment>
<evidence type="ECO:0000256" key="2">
    <source>
        <dbReference type="ARBA" id="ARBA00023180"/>
    </source>
</evidence>
<protein>
    <recommendedName>
        <fullName evidence="3">Venom dipeptidyl peptidase 4</fullName>
    </recommendedName>
</protein>
<evidence type="ECO:0000313" key="6">
    <source>
        <dbReference type="EMBL" id="KAG8229724.1"/>
    </source>
</evidence>
<dbReference type="SUPFAM" id="SSF53474">
    <property type="entry name" value="alpha/beta-Hydrolases"/>
    <property type="match status" value="1"/>
</dbReference>
<reference evidence="6" key="1">
    <citation type="submission" date="2013-04" db="EMBL/GenBank/DDBJ databases">
        <authorList>
            <person name="Qu J."/>
            <person name="Murali S.C."/>
            <person name="Bandaranaike D."/>
            <person name="Bellair M."/>
            <person name="Blankenburg K."/>
            <person name="Chao H."/>
            <person name="Dinh H."/>
            <person name="Doddapaneni H."/>
            <person name="Downs B."/>
            <person name="Dugan-Rocha S."/>
            <person name="Elkadiri S."/>
            <person name="Gnanaolivu R.D."/>
            <person name="Hernandez B."/>
            <person name="Javaid M."/>
            <person name="Jayaseelan J.C."/>
            <person name="Lee S."/>
            <person name="Li M."/>
            <person name="Ming W."/>
            <person name="Munidasa M."/>
            <person name="Muniz J."/>
            <person name="Nguyen L."/>
            <person name="Ongeri F."/>
            <person name="Osuji N."/>
            <person name="Pu L.-L."/>
            <person name="Puazo M."/>
            <person name="Qu C."/>
            <person name="Quiroz J."/>
            <person name="Raj R."/>
            <person name="Weissenberger G."/>
            <person name="Xin Y."/>
            <person name="Zou X."/>
            <person name="Han Y."/>
            <person name="Richards S."/>
            <person name="Worley K."/>
            <person name="Muzny D."/>
            <person name="Gibbs R."/>
        </authorList>
    </citation>
    <scope>NUCLEOTIDE SEQUENCE</scope>
    <source>
        <strain evidence="6">Sampled in the wild</strain>
    </source>
</reference>
<dbReference type="GO" id="GO:0006508">
    <property type="term" value="P:proteolysis"/>
    <property type="evidence" value="ECO:0007669"/>
    <property type="project" value="InterPro"/>
</dbReference>
<dbReference type="Pfam" id="PF00930">
    <property type="entry name" value="DPPIV_N"/>
    <property type="match status" value="2"/>
</dbReference>
<reference evidence="6" key="2">
    <citation type="submission" date="2017-10" db="EMBL/GenBank/DDBJ databases">
        <title>Ladona fulva Genome sequencing and assembly.</title>
        <authorList>
            <person name="Murali S."/>
            <person name="Richards S."/>
            <person name="Bandaranaike D."/>
            <person name="Bellair M."/>
            <person name="Blankenburg K."/>
            <person name="Chao H."/>
            <person name="Dinh H."/>
            <person name="Doddapaneni H."/>
            <person name="Dugan-Rocha S."/>
            <person name="Elkadiri S."/>
            <person name="Gnanaolivu R."/>
            <person name="Hernandez B."/>
            <person name="Skinner E."/>
            <person name="Javaid M."/>
            <person name="Lee S."/>
            <person name="Li M."/>
            <person name="Ming W."/>
            <person name="Munidasa M."/>
            <person name="Muniz J."/>
            <person name="Nguyen L."/>
            <person name="Hughes D."/>
            <person name="Osuji N."/>
            <person name="Pu L.-L."/>
            <person name="Puazo M."/>
            <person name="Qu C."/>
            <person name="Quiroz J."/>
            <person name="Raj R."/>
            <person name="Weissenberger G."/>
            <person name="Xin Y."/>
            <person name="Zou X."/>
            <person name="Han Y."/>
            <person name="Worley K."/>
            <person name="Muzny D."/>
            <person name="Gibbs R."/>
        </authorList>
    </citation>
    <scope>NUCLEOTIDE SEQUENCE</scope>
    <source>
        <strain evidence="6">Sampled in the wild</strain>
    </source>
</reference>
<dbReference type="Pfam" id="PF00326">
    <property type="entry name" value="Peptidase_S9"/>
    <property type="match status" value="1"/>
</dbReference>
<dbReference type="AlphaFoldDB" id="A0A8K0K8X4"/>
<dbReference type="OrthoDB" id="16520at2759"/>
<dbReference type="PANTHER" id="PTHR11731:SF154">
    <property type="entry name" value="VENOM DIPEPTIDYL PEPTIDASE 4-LIKE PROTEIN"/>
    <property type="match status" value="1"/>
</dbReference>
<dbReference type="PANTHER" id="PTHR11731">
    <property type="entry name" value="PROTEASE FAMILY S9B,C DIPEPTIDYL-PEPTIDASE IV-RELATED"/>
    <property type="match status" value="1"/>
</dbReference>
<dbReference type="InterPro" id="IPR002469">
    <property type="entry name" value="Peptidase_S9B_N"/>
</dbReference>
<dbReference type="EMBL" id="KZ308444">
    <property type="protein sequence ID" value="KAG8229724.1"/>
    <property type="molecule type" value="Genomic_DNA"/>
</dbReference>
<dbReference type="Proteomes" id="UP000792457">
    <property type="component" value="Unassembled WGS sequence"/>
</dbReference>
<name>A0A8K0K8X4_LADFU</name>
<dbReference type="InterPro" id="IPR029058">
    <property type="entry name" value="AB_hydrolase_fold"/>
</dbReference>
<evidence type="ECO:0000256" key="1">
    <source>
        <dbReference type="ARBA" id="ARBA00010036"/>
    </source>
</evidence>
<dbReference type="GO" id="GO:0005886">
    <property type="term" value="C:plasma membrane"/>
    <property type="evidence" value="ECO:0007669"/>
    <property type="project" value="TreeGrafter"/>
</dbReference>
<feature type="domain" description="Peptidase S9 prolyl oligopeptidase catalytic" evidence="4">
    <location>
        <begin position="481"/>
        <end position="683"/>
    </location>
</feature>
<feature type="domain" description="Dipeptidylpeptidase IV N-terminal" evidence="5">
    <location>
        <begin position="39"/>
        <end position="193"/>
    </location>
</feature>
<dbReference type="Gene3D" id="3.40.50.1820">
    <property type="entry name" value="alpha/beta hydrolase"/>
    <property type="match status" value="1"/>
</dbReference>
<keyword evidence="2" id="KW-0325">Glycoprotein</keyword>
<dbReference type="GO" id="GO:0008239">
    <property type="term" value="F:dipeptidyl-peptidase activity"/>
    <property type="evidence" value="ECO:0007669"/>
    <property type="project" value="TreeGrafter"/>
</dbReference>
<accession>A0A8K0K8X4</accession>